<dbReference type="AlphaFoldDB" id="A0A9X2AMM8"/>
<keyword evidence="3" id="KW-1185">Reference proteome</keyword>
<dbReference type="Gene3D" id="1.10.260.40">
    <property type="entry name" value="lambda repressor-like DNA-binding domains"/>
    <property type="match status" value="1"/>
</dbReference>
<reference evidence="2" key="1">
    <citation type="submission" date="2022-02" db="EMBL/GenBank/DDBJ databases">
        <title>Polaribacter sp. MSW13, isolated from seawater.</title>
        <authorList>
            <person name="Kristyanto S."/>
            <person name="Jung J."/>
            <person name="Jeon C.O."/>
        </authorList>
    </citation>
    <scope>NUCLEOTIDE SEQUENCE</scope>
    <source>
        <strain evidence="2">MSW13</strain>
    </source>
</reference>
<dbReference type="Proteomes" id="UP001139369">
    <property type="component" value="Unassembled WGS sequence"/>
</dbReference>
<accession>A0A9X2AMM8</accession>
<comment type="caution">
    <text evidence="2">The sequence shown here is derived from an EMBL/GenBank/DDBJ whole genome shotgun (WGS) entry which is preliminary data.</text>
</comment>
<dbReference type="SUPFAM" id="SSF47413">
    <property type="entry name" value="lambda repressor-like DNA-binding domains"/>
    <property type="match status" value="1"/>
</dbReference>
<dbReference type="GO" id="GO:0003677">
    <property type="term" value="F:DNA binding"/>
    <property type="evidence" value="ECO:0007669"/>
    <property type="project" value="InterPro"/>
</dbReference>
<evidence type="ECO:0000259" key="1">
    <source>
        <dbReference type="PROSITE" id="PS50943"/>
    </source>
</evidence>
<gene>
    <name evidence="2" type="ORF">MC378_14265</name>
</gene>
<dbReference type="CDD" id="cd00093">
    <property type="entry name" value="HTH_XRE"/>
    <property type="match status" value="1"/>
</dbReference>
<name>A0A9X2AMM8_9FLAO</name>
<evidence type="ECO:0000313" key="3">
    <source>
        <dbReference type="Proteomes" id="UP001139369"/>
    </source>
</evidence>
<dbReference type="InterPro" id="IPR001387">
    <property type="entry name" value="Cro/C1-type_HTH"/>
</dbReference>
<dbReference type="EMBL" id="JAKQYM010000015">
    <property type="protein sequence ID" value="MCI2230340.1"/>
    <property type="molecule type" value="Genomic_DNA"/>
</dbReference>
<dbReference type="Pfam" id="PF01381">
    <property type="entry name" value="HTH_3"/>
    <property type="match status" value="1"/>
</dbReference>
<dbReference type="PROSITE" id="PS50943">
    <property type="entry name" value="HTH_CROC1"/>
    <property type="match status" value="1"/>
</dbReference>
<sequence length="156" mass="18436">MIPICSFRLKPVKRKKTEDKPFNHSIGEYIAKERIQRKITQVELSKYFGVKVDALSSWETNRRPIHPKRLKKALEFIGYVPDKISKIDFIGTQCKVWRLQNKVSLDMFCGMVKVSKDNIIKLETARYCKISDMQTTTLHTFIRHPASYYLKEFEYV</sequence>
<dbReference type="InterPro" id="IPR010982">
    <property type="entry name" value="Lambda_DNA-bd_dom_sf"/>
</dbReference>
<proteinExistence type="predicted"/>
<dbReference type="RefSeq" id="WP_242179450.1">
    <property type="nucleotide sequence ID" value="NZ_JAKQYM010000015.1"/>
</dbReference>
<evidence type="ECO:0000313" key="2">
    <source>
        <dbReference type="EMBL" id="MCI2230340.1"/>
    </source>
</evidence>
<feature type="domain" description="HTH cro/C1-type" evidence="1">
    <location>
        <begin position="30"/>
        <end position="84"/>
    </location>
</feature>
<dbReference type="SMART" id="SM00530">
    <property type="entry name" value="HTH_XRE"/>
    <property type="match status" value="1"/>
</dbReference>
<organism evidence="2 3">
    <name type="scientific">Polaribacter marinus</name>
    <dbReference type="NCBI Taxonomy" id="2916838"/>
    <lineage>
        <taxon>Bacteria</taxon>
        <taxon>Pseudomonadati</taxon>
        <taxon>Bacteroidota</taxon>
        <taxon>Flavobacteriia</taxon>
        <taxon>Flavobacteriales</taxon>
        <taxon>Flavobacteriaceae</taxon>
    </lineage>
</organism>
<protein>
    <submittedName>
        <fullName evidence="2">Helix-turn-helix domain-containing protein</fullName>
    </submittedName>
</protein>